<dbReference type="GeneTree" id="ENSGT00940000179090"/>
<dbReference type="SMART" id="SM00980">
    <property type="entry name" value="THAP"/>
    <property type="match status" value="1"/>
</dbReference>
<dbReference type="Proteomes" id="UP000265020">
    <property type="component" value="Unassembled WGS sequence"/>
</dbReference>
<dbReference type="SUPFAM" id="SSF57716">
    <property type="entry name" value="Glucocorticoid receptor-like (DNA-binding domain)"/>
    <property type="match status" value="1"/>
</dbReference>
<evidence type="ECO:0000256" key="4">
    <source>
        <dbReference type="ARBA" id="ARBA00023125"/>
    </source>
</evidence>
<dbReference type="GO" id="GO:0008270">
    <property type="term" value="F:zinc ion binding"/>
    <property type="evidence" value="ECO:0007669"/>
    <property type="project" value="UniProtKB-KW"/>
</dbReference>
<evidence type="ECO:0000259" key="6">
    <source>
        <dbReference type="SMART" id="SM00980"/>
    </source>
</evidence>
<evidence type="ECO:0000313" key="8">
    <source>
        <dbReference type="Proteomes" id="UP000265020"/>
    </source>
</evidence>
<reference evidence="7" key="2">
    <citation type="submission" date="2025-09" db="UniProtKB">
        <authorList>
            <consortium name="Ensembl"/>
        </authorList>
    </citation>
    <scope>IDENTIFICATION</scope>
</reference>
<evidence type="ECO:0000256" key="1">
    <source>
        <dbReference type="ARBA" id="ARBA00022723"/>
    </source>
</evidence>
<evidence type="ECO:0000256" key="5">
    <source>
        <dbReference type="SAM" id="MobiDB-lite"/>
    </source>
</evidence>
<feature type="domain" description="THAP-type" evidence="6">
    <location>
        <begin position="7"/>
        <end position="75"/>
    </location>
</feature>
<dbReference type="Pfam" id="PF05485">
    <property type="entry name" value="THAP"/>
    <property type="match status" value="1"/>
</dbReference>
<proteinExistence type="predicted"/>
<dbReference type="AlphaFoldDB" id="A0A3Q2E0K7"/>
<protein>
    <recommendedName>
        <fullName evidence="6">THAP-type domain-containing protein</fullName>
    </recommendedName>
</protein>
<dbReference type="Ensembl" id="ENSCVAT00000000893.1">
    <property type="protein sequence ID" value="ENSCVAP00000025731.1"/>
    <property type="gene ID" value="ENSCVAG00000010753.1"/>
</dbReference>
<accession>A0A3Q2E0K7</accession>
<sequence length="85" mass="9740">MSQNHRRNCSVPGCTEKGENLSLPKDLKIRQAWIIFVYQKILAKFGAQLFICSKHFTEDSFENLGRAVPTLKPCFSLIELLLPKM</sequence>
<keyword evidence="3" id="KW-0862">Zinc</keyword>
<evidence type="ECO:0000313" key="7">
    <source>
        <dbReference type="Ensembl" id="ENSCVAP00000025731.1"/>
    </source>
</evidence>
<dbReference type="InterPro" id="IPR006612">
    <property type="entry name" value="THAP_Znf"/>
</dbReference>
<feature type="region of interest" description="Disordered" evidence="5">
    <location>
        <begin position="1"/>
        <end position="20"/>
    </location>
</feature>
<evidence type="ECO:0000256" key="2">
    <source>
        <dbReference type="ARBA" id="ARBA00022771"/>
    </source>
</evidence>
<reference evidence="7" key="1">
    <citation type="submission" date="2025-08" db="UniProtKB">
        <authorList>
            <consortium name="Ensembl"/>
        </authorList>
    </citation>
    <scope>IDENTIFICATION</scope>
</reference>
<evidence type="ECO:0000256" key="3">
    <source>
        <dbReference type="ARBA" id="ARBA00022833"/>
    </source>
</evidence>
<name>A0A3Q2E0K7_CYPVA</name>
<keyword evidence="2" id="KW-0863">Zinc-finger</keyword>
<keyword evidence="1" id="KW-0479">Metal-binding</keyword>
<keyword evidence="4" id="KW-0238">DNA-binding</keyword>
<dbReference type="GO" id="GO:0003677">
    <property type="term" value="F:DNA binding"/>
    <property type="evidence" value="ECO:0007669"/>
    <property type="project" value="UniProtKB-KW"/>
</dbReference>
<organism evidence="7 8">
    <name type="scientific">Cyprinodon variegatus</name>
    <name type="common">Sheepshead minnow</name>
    <dbReference type="NCBI Taxonomy" id="28743"/>
    <lineage>
        <taxon>Eukaryota</taxon>
        <taxon>Metazoa</taxon>
        <taxon>Chordata</taxon>
        <taxon>Craniata</taxon>
        <taxon>Vertebrata</taxon>
        <taxon>Euteleostomi</taxon>
        <taxon>Actinopterygii</taxon>
        <taxon>Neopterygii</taxon>
        <taxon>Teleostei</taxon>
        <taxon>Neoteleostei</taxon>
        <taxon>Acanthomorphata</taxon>
        <taxon>Ovalentaria</taxon>
        <taxon>Atherinomorphae</taxon>
        <taxon>Cyprinodontiformes</taxon>
        <taxon>Cyprinodontidae</taxon>
        <taxon>Cyprinodon</taxon>
    </lineage>
</organism>
<keyword evidence="8" id="KW-1185">Reference proteome</keyword>